<dbReference type="InterPro" id="IPR051159">
    <property type="entry name" value="Hexapeptide_acetyltransf"/>
</dbReference>
<dbReference type="SUPFAM" id="SSF51161">
    <property type="entry name" value="Trimeric LpxA-like enzymes"/>
    <property type="match status" value="2"/>
</dbReference>
<dbReference type="STRING" id="137838.GCA_001458595_03152"/>
<dbReference type="RefSeq" id="WP_058295857.1">
    <property type="nucleotide sequence ID" value="NZ_CAMRXG010000040.1"/>
</dbReference>
<comment type="caution">
    <text evidence="1">The sequence shown here is derived from an EMBL/GenBank/DDBJ whole genome shotgun (WGS) entry which is preliminary data.</text>
</comment>
<organism evidence="1 2">
    <name type="scientific">Clostridium neonatale</name>
    <dbReference type="NCBI Taxonomy" id="137838"/>
    <lineage>
        <taxon>Bacteria</taxon>
        <taxon>Bacillati</taxon>
        <taxon>Bacillota</taxon>
        <taxon>Clostridia</taxon>
        <taxon>Eubacteriales</taxon>
        <taxon>Clostridiaceae</taxon>
        <taxon>Clostridium</taxon>
    </lineage>
</organism>
<dbReference type="Gene3D" id="2.160.10.10">
    <property type="entry name" value="Hexapeptide repeat proteins"/>
    <property type="match status" value="1"/>
</dbReference>
<dbReference type="OrthoDB" id="9801697at2"/>
<dbReference type="CDD" id="cd04647">
    <property type="entry name" value="LbH_MAT_like"/>
    <property type="match status" value="1"/>
</dbReference>
<dbReference type="Proteomes" id="UP000220840">
    <property type="component" value="Unassembled WGS sequence"/>
</dbReference>
<accession>A0A2A7MJN1</accession>
<gene>
    <name evidence="1" type="ORF">CQ394_08410</name>
</gene>
<dbReference type="EMBL" id="PDCJ01000001">
    <property type="protein sequence ID" value="PEG31703.1"/>
    <property type="molecule type" value="Genomic_DNA"/>
</dbReference>
<sequence>MSAFFENIIQSIDFAKYLENIDKRKIVLWGTSENNKFLLDMLNNNGYEVSLILDSKLDISKEENAVTDKEILGAEILKNNSKDFYVFVTHDYDEKIENYLNENNYLEEKDYLYIIHKPVVVLKDEEYTDIYGNKIKAPKGTKFKVLGYNNIININTEINDKIQISAIGGNSIYIGSNCNIGENITIECNGESSVRIGDSCLIGDNVSIVCVDNSSINLSSPCKIRKESLVGAFEKSSINLQEKTSFQNKTIFFAKKGSSITVGKKSHSGENLRCIAYFGGKIDVGADCMFSEYVSFVNNDGHPIFDVKSGKQINGQKNIILGEHVWVGIKCTLISGTHIGEASIVGANSLVNKTFPNNCIIAGNPAKIVREDIAWDREIINSDEIDKSIYWNLTSYIYD</sequence>
<dbReference type="AlphaFoldDB" id="A0A2A7MJN1"/>
<dbReference type="PANTHER" id="PTHR23416">
    <property type="entry name" value="SIALIC ACID SYNTHASE-RELATED"/>
    <property type="match status" value="1"/>
</dbReference>
<dbReference type="PANTHER" id="PTHR23416:SF78">
    <property type="entry name" value="LIPOPOLYSACCHARIDE BIOSYNTHESIS O-ACETYL TRANSFERASE WBBJ-RELATED"/>
    <property type="match status" value="1"/>
</dbReference>
<dbReference type="InterPro" id="IPR011004">
    <property type="entry name" value="Trimer_LpxA-like_sf"/>
</dbReference>
<evidence type="ECO:0008006" key="3">
    <source>
        <dbReference type="Google" id="ProtNLM"/>
    </source>
</evidence>
<name>A0A2A7MJN1_9CLOT</name>
<proteinExistence type="predicted"/>
<evidence type="ECO:0000313" key="1">
    <source>
        <dbReference type="EMBL" id="PEG31703.1"/>
    </source>
</evidence>
<reference evidence="1 2" key="1">
    <citation type="submission" date="2017-10" db="EMBL/GenBank/DDBJ databases">
        <title>Effective Description of Clostridium neonatale sp. nov. linked to necrotizing enterocolitis in neonates and a clarification of species assignable to the genus Clostridium (Prazmowski 1880) emend. Lawson and Rainey 2016.</title>
        <authorList>
            <person name="Bernard K."/>
            <person name="Burdz T."/>
            <person name="Wiebe D."/>
            <person name="Balcewich B."/>
            <person name="Alfa M."/>
            <person name="Bernier A.-M."/>
        </authorList>
    </citation>
    <scope>NUCLEOTIDE SEQUENCE [LARGE SCALE GENOMIC DNA]</scope>
    <source>
        <strain evidence="1 2">LCDC99A005</strain>
    </source>
</reference>
<keyword evidence="2" id="KW-1185">Reference proteome</keyword>
<protein>
    <recommendedName>
        <fullName evidence="3">Acetyltransferase</fullName>
    </recommendedName>
</protein>
<evidence type="ECO:0000313" key="2">
    <source>
        <dbReference type="Proteomes" id="UP000220840"/>
    </source>
</evidence>